<sequence length="93" mass="10829">MKIDQVYAFEVVAGSEELLGYEATEEDARKAALAHLRELRVRDRMKIKVPTGIYKVWLKPIDTSLLLEIMNVPDERADWRLVERMERIAVVTE</sequence>
<name>A0A0B4XAK1_9HYPH</name>
<geneLocation type="plasmid" evidence="1 2">
    <name>pRgalR602c</name>
</geneLocation>
<dbReference type="KEGG" id="rga:RGR602_PC00084"/>
<protein>
    <submittedName>
        <fullName evidence="1">Uncharacterized protein</fullName>
    </submittedName>
</protein>
<reference evidence="1 2" key="1">
    <citation type="submission" date="2013-11" db="EMBL/GenBank/DDBJ databases">
        <title>Complete genome sequence of Rhizobium gallicum bv. gallicum R602.</title>
        <authorList>
            <person name="Bustos P."/>
            <person name="Santamaria R.I."/>
            <person name="Lozano L."/>
            <person name="Acosta J.L."/>
            <person name="Ormeno-Orrillo E."/>
            <person name="Rogel M.A."/>
            <person name="Romero D."/>
            <person name="Cevallos M.A."/>
            <person name="Martinez-Romero E."/>
            <person name="Gonzalez V."/>
        </authorList>
    </citation>
    <scope>NUCLEOTIDE SEQUENCE [LARGE SCALE GENOMIC DNA]</scope>
    <source>
        <strain evidence="1 2">R602</strain>
        <plasmid evidence="1 2">pRgalR602c</plasmid>
    </source>
</reference>
<dbReference type="HOGENOM" id="CLU_2397528_0_0_5"/>
<gene>
    <name evidence="1" type="ORF">RGR602_PC00084</name>
</gene>
<evidence type="ECO:0000313" key="2">
    <source>
        <dbReference type="Proteomes" id="UP000031368"/>
    </source>
</evidence>
<keyword evidence="1" id="KW-0614">Plasmid</keyword>
<dbReference type="Proteomes" id="UP000031368">
    <property type="component" value="Plasmid pRgalR602c"/>
</dbReference>
<dbReference type="EMBL" id="CP006880">
    <property type="protein sequence ID" value="AJD44131.1"/>
    <property type="molecule type" value="Genomic_DNA"/>
</dbReference>
<proteinExistence type="predicted"/>
<keyword evidence="2" id="KW-1185">Reference proteome</keyword>
<evidence type="ECO:0000313" key="1">
    <source>
        <dbReference type="EMBL" id="AJD44131.1"/>
    </source>
</evidence>
<dbReference type="AlphaFoldDB" id="A0A0B4XAK1"/>
<dbReference type="RefSeq" id="WP_040114564.1">
    <property type="nucleotide sequence ID" value="NZ_CP006880.1"/>
</dbReference>
<organism evidence="1 2">
    <name type="scientific">Rhizobium gallicum bv. gallicum R602sp</name>
    <dbReference type="NCBI Taxonomy" id="1041138"/>
    <lineage>
        <taxon>Bacteria</taxon>
        <taxon>Pseudomonadati</taxon>
        <taxon>Pseudomonadota</taxon>
        <taxon>Alphaproteobacteria</taxon>
        <taxon>Hyphomicrobiales</taxon>
        <taxon>Rhizobiaceae</taxon>
        <taxon>Rhizobium/Agrobacterium group</taxon>
        <taxon>Rhizobium</taxon>
    </lineage>
</organism>
<accession>A0A0B4XAK1</accession>